<protein>
    <submittedName>
        <fullName evidence="1">Uncharacterized protein</fullName>
    </submittedName>
</protein>
<dbReference type="OrthoDB" id="3068265at2759"/>
<accession>A0A4Q2DHD7</accession>
<sequence>MRLQDYSIIRSLDQAAFQQLVHYTSSRVRAAAQAFATSLDTLSAETAQKFEKALTDETFVSLAFTGFGCFIHGKNLAPPHIARKILTLIMYQRLNHFESLMAVVVDDPNGPDRLLSRYVGNWWANFPDSPVKNEFDDIIGFWDCQRGHIPQPFSVMNPSPFDALILNELTRENLDHAYALAYGSLLVLDEEIDRNRVEMAQLERSIGAVTQDLADLRVAENRLIQEEVDISL</sequence>
<dbReference type="Proteomes" id="UP000290288">
    <property type="component" value="Unassembled WGS sequence"/>
</dbReference>
<evidence type="ECO:0000313" key="1">
    <source>
        <dbReference type="EMBL" id="RXW17955.1"/>
    </source>
</evidence>
<name>A0A4Q2DHD7_9AGAR</name>
<reference evidence="1 2" key="1">
    <citation type="submission" date="2019-01" db="EMBL/GenBank/DDBJ databases">
        <title>Draft genome sequence of Psathyrella aberdarensis IHI B618.</title>
        <authorList>
            <person name="Buettner E."/>
            <person name="Kellner H."/>
        </authorList>
    </citation>
    <scope>NUCLEOTIDE SEQUENCE [LARGE SCALE GENOMIC DNA]</scope>
    <source>
        <strain evidence="1 2">IHI B618</strain>
    </source>
</reference>
<evidence type="ECO:0000313" key="2">
    <source>
        <dbReference type="Proteomes" id="UP000290288"/>
    </source>
</evidence>
<gene>
    <name evidence="1" type="ORF">EST38_g7893</name>
</gene>
<comment type="caution">
    <text evidence="1">The sequence shown here is derived from an EMBL/GenBank/DDBJ whole genome shotgun (WGS) entry which is preliminary data.</text>
</comment>
<proteinExistence type="predicted"/>
<dbReference type="AlphaFoldDB" id="A0A4Q2DHD7"/>
<keyword evidence="2" id="KW-1185">Reference proteome</keyword>
<dbReference type="EMBL" id="SDEE01000300">
    <property type="protein sequence ID" value="RXW17955.1"/>
    <property type="molecule type" value="Genomic_DNA"/>
</dbReference>
<organism evidence="1 2">
    <name type="scientific">Candolleomyces aberdarensis</name>
    <dbReference type="NCBI Taxonomy" id="2316362"/>
    <lineage>
        <taxon>Eukaryota</taxon>
        <taxon>Fungi</taxon>
        <taxon>Dikarya</taxon>
        <taxon>Basidiomycota</taxon>
        <taxon>Agaricomycotina</taxon>
        <taxon>Agaricomycetes</taxon>
        <taxon>Agaricomycetidae</taxon>
        <taxon>Agaricales</taxon>
        <taxon>Agaricineae</taxon>
        <taxon>Psathyrellaceae</taxon>
        <taxon>Candolleomyces</taxon>
    </lineage>
</organism>